<dbReference type="GO" id="GO:0006289">
    <property type="term" value="P:nucleotide-excision repair"/>
    <property type="evidence" value="ECO:0007669"/>
    <property type="project" value="UniProtKB-UniRule"/>
</dbReference>
<dbReference type="AlphaFoldDB" id="A0A1L8ZAH5"/>
<dbReference type="Pfam" id="PF17757">
    <property type="entry name" value="UvrB_inter"/>
    <property type="match status" value="1"/>
</dbReference>
<evidence type="ECO:0000256" key="13">
    <source>
        <dbReference type="HAMAP-Rule" id="MF_00204"/>
    </source>
</evidence>
<evidence type="ECO:0000256" key="5">
    <source>
        <dbReference type="ARBA" id="ARBA00022763"/>
    </source>
</evidence>
<evidence type="ECO:0000256" key="8">
    <source>
        <dbReference type="ARBA" id="ARBA00022881"/>
    </source>
</evidence>
<dbReference type="Pfam" id="PF12344">
    <property type="entry name" value="UvrB"/>
    <property type="match status" value="1"/>
</dbReference>
<evidence type="ECO:0000256" key="6">
    <source>
        <dbReference type="ARBA" id="ARBA00022769"/>
    </source>
</evidence>
<keyword evidence="4 13" id="KW-0547">Nucleotide-binding</keyword>
<keyword evidence="5 13" id="KW-0227">DNA damage</keyword>
<dbReference type="Gene3D" id="3.40.50.300">
    <property type="entry name" value="P-loop containing nucleotide triphosphate hydrolases"/>
    <property type="match status" value="3"/>
</dbReference>
<protein>
    <recommendedName>
        <fullName evidence="12 13">UvrABC system protein B</fullName>
        <shortName evidence="13">Protein UvrB</shortName>
    </recommendedName>
    <alternativeName>
        <fullName evidence="13">Excinuclease ABC subunit B</fullName>
    </alternativeName>
</protein>
<evidence type="ECO:0000256" key="4">
    <source>
        <dbReference type="ARBA" id="ARBA00022741"/>
    </source>
</evidence>
<comment type="similarity">
    <text evidence="2 13 14">Belongs to the UvrB family.</text>
</comment>
<dbReference type="GO" id="GO:0009381">
    <property type="term" value="F:excinuclease ABC activity"/>
    <property type="evidence" value="ECO:0007669"/>
    <property type="project" value="UniProtKB-UniRule"/>
</dbReference>
<dbReference type="PROSITE" id="PS50151">
    <property type="entry name" value="UVR"/>
    <property type="match status" value="1"/>
</dbReference>
<comment type="function">
    <text evidence="13">The UvrABC repair system catalyzes the recognition and processing of DNA lesions. A damage recognition complex composed of 2 UvrA and 2 UvrB subunits scans DNA for abnormalities. Upon binding of the UvrA(2)B(2) complex to a putative damaged site, the DNA wraps around one UvrB monomer. DNA wrap is dependent on ATP binding by UvrB and probably causes local melting of the DNA helix, facilitating insertion of UvrB beta-hairpin between the DNA strands. Then UvrB probes one DNA strand for the presence of a lesion. If a lesion is found the UvrA subunits dissociate and the UvrB-DNA preincision complex is formed. This complex is subsequently bound by UvrC and the second UvrB is released. If no lesion is found, the DNA wraps around the other UvrB subunit that will check the other stand for damage.</text>
</comment>
<keyword evidence="10 13" id="KW-0742">SOS response</keyword>
<dbReference type="CDD" id="cd18790">
    <property type="entry name" value="SF2_C_UvrB"/>
    <property type="match status" value="1"/>
</dbReference>
<dbReference type="GO" id="GO:0009432">
    <property type="term" value="P:SOS response"/>
    <property type="evidence" value="ECO:0007669"/>
    <property type="project" value="UniProtKB-UniRule"/>
</dbReference>
<accession>A0A1L8ZAH5</accession>
<evidence type="ECO:0000256" key="3">
    <source>
        <dbReference type="ARBA" id="ARBA00022490"/>
    </source>
</evidence>
<gene>
    <name evidence="13" type="primary">uvrB</name>
    <name evidence="18" type="ORF">ER70_06770</name>
</gene>
<evidence type="ECO:0000256" key="11">
    <source>
        <dbReference type="ARBA" id="ARBA00026033"/>
    </source>
</evidence>
<feature type="domain" description="Helicase ATP-binding" evidence="16">
    <location>
        <begin position="26"/>
        <end position="171"/>
    </location>
</feature>
<evidence type="ECO:0000256" key="12">
    <source>
        <dbReference type="ARBA" id="ARBA00029504"/>
    </source>
</evidence>
<keyword evidence="9 13" id="KW-0234">DNA repair</keyword>
<dbReference type="EMBL" id="JNBW01000342">
    <property type="protein sequence ID" value="OJH14760.1"/>
    <property type="molecule type" value="Genomic_DNA"/>
</dbReference>
<evidence type="ECO:0000256" key="9">
    <source>
        <dbReference type="ARBA" id="ARBA00023204"/>
    </source>
</evidence>
<comment type="subunit">
    <text evidence="11 13 14">Forms a heterotetramer with UvrA during the search for lesions. Interacts with UvrC in an incision complex.</text>
</comment>
<dbReference type="InterPro" id="IPR024759">
    <property type="entry name" value="UvrB_YAD/RRR_dom"/>
</dbReference>
<dbReference type="PROSITE" id="PS51194">
    <property type="entry name" value="HELICASE_CTER"/>
    <property type="match status" value="1"/>
</dbReference>
<dbReference type="Pfam" id="PF00271">
    <property type="entry name" value="Helicase_C"/>
    <property type="match status" value="1"/>
</dbReference>
<evidence type="ECO:0000256" key="1">
    <source>
        <dbReference type="ARBA" id="ARBA00004496"/>
    </source>
</evidence>
<evidence type="ECO:0000259" key="17">
    <source>
        <dbReference type="PROSITE" id="PS51194"/>
    </source>
</evidence>
<dbReference type="InterPro" id="IPR036876">
    <property type="entry name" value="UVR_dom_sf"/>
</dbReference>
<dbReference type="GO" id="GO:0016887">
    <property type="term" value="F:ATP hydrolysis activity"/>
    <property type="evidence" value="ECO:0007669"/>
    <property type="project" value="InterPro"/>
</dbReference>
<keyword evidence="8 13" id="KW-0267">Excision nuclease</keyword>
<feature type="binding site" evidence="13">
    <location>
        <begin position="39"/>
        <end position="46"/>
    </location>
    <ligand>
        <name>ATP</name>
        <dbReference type="ChEBI" id="CHEBI:30616"/>
    </ligand>
</feature>
<comment type="caution">
    <text evidence="18">The sequence shown here is derived from an EMBL/GenBank/DDBJ whole genome shotgun (WGS) entry which is preliminary data.</text>
</comment>
<dbReference type="InterPro" id="IPR004807">
    <property type="entry name" value="UvrB"/>
</dbReference>
<feature type="domain" description="UVR" evidence="15">
    <location>
        <begin position="623"/>
        <end position="658"/>
    </location>
</feature>
<dbReference type="InterPro" id="IPR001650">
    <property type="entry name" value="Helicase_C-like"/>
</dbReference>
<proteinExistence type="inferred from homology"/>
<dbReference type="SUPFAM" id="SSF46600">
    <property type="entry name" value="C-terminal UvrC-binding domain of UvrB"/>
    <property type="match status" value="1"/>
</dbReference>
<reference evidence="18" key="2">
    <citation type="submission" date="2015-07" db="EMBL/GenBank/DDBJ databases">
        <authorList>
            <person name="Noorani M."/>
        </authorList>
    </citation>
    <scope>NUCLEOTIDE SEQUENCE</scope>
    <source>
        <strain evidence="18">CO275</strain>
    </source>
</reference>
<evidence type="ECO:0000256" key="10">
    <source>
        <dbReference type="ARBA" id="ARBA00023236"/>
    </source>
</evidence>
<dbReference type="OrthoDB" id="9806651at2"/>
<dbReference type="GO" id="GO:0005737">
    <property type="term" value="C:cytoplasm"/>
    <property type="evidence" value="ECO:0007669"/>
    <property type="project" value="UniProtKB-SubCell"/>
</dbReference>
<keyword evidence="3 13" id="KW-0963">Cytoplasm</keyword>
<dbReference type="InterPro" id="IPR014001">
    <property type="entry name" value="Helicase_ATP-bd"/>
</dbReference>
<feature type="domain" description="Helicase C-terminal" evidence="17">
    <location>
        <begin position="430"/>
        <end position="596"/>
    </location>
</feature>
<dbReference type="InterPro" id="IPR041471">
    <property type="entry name" value="UvrB_inter"/>
</dbReference>
<evidence type="ECO:0000256" key="14">
    <source>
        <dbReference type="RuleBase" id="RU003587"/>
    </source>
</evidence>
<keyword evidence="6 13" id="KW-0228">DNA excision</keyword>
<dbReference type="InterPro" id="IPR006935">
    <property type="entry name" value="Helicase/UvrB_N"/>
</dbReference>
<comment type="domain">
    <text evidence="13">The beta-hairpin motif is involved in DNA binding.</text>
</comment>
<dbReference type="NCBIfam" id="NF003673">
    <property type="entry name" value="PRK05298.1"/>
    <property type="match status" value="1"/>
</dbReference>
<dbReference type="SMART" id="SM00487">
    <property type="entry name" value="DEXDc"/>
    <property type="match status" value="1"/>
</dbReference>
<dbReference type="PANTHER" id="PTHR24029">
    <property type="entry name" value="UVRABC SYSTEM PROTEIN B"/>
    <property type="match status" value="1"/>
</dbReference>
<organism evidence="18">
    <name type="scientific">Borrelia bissettiae</name>
    <name type="common">Borreliella bissettiae</name>
    <dbReference type="NCBI Taxonomy" id="64897"/>
    <lineage>
        <taxon>Bacteria</taxon>
        <taxon>Pseudomonadati</taxon>
        <taxon>Spirochaetota</taxon>
        <taxon>Spirochaetia</taxon>
        <taxon>Spirochaetales</taxon>
        <taxon>Borreliaceae</taxon>
        <taxon>Borreliella</taxon>
    </lineage>
</organism>
<evidence type="ECO:0000313" key="18">
    <source>
        <dbReference type="EMBL" id="OJH14760.1"/>
    </source>
</evidence>
<dbReference type="SMART" id="SM00490">
    <property type="entry name" value="HELICc"/>
    <property type="match status" value="1"/>
</dbReference>
<dbReference type="CDD" id="cd17916">
    <property type="entry name" value="DEXHc_UvrB"/>
    <property type="match status" value="1"/>
</dbReference>
<dbReference type="NCBIfam" id="TIGR00631">
    <property type="entry name" value="uvrb"/>
    <property type="match status" value="1"/>
</dbReference>
<name>A0A1L8ZAH5_BORBI</name>
<keyword evidence="7 13" id="KW-0067">ATP-binding</keyword>
<comment type="subcellular location">
    <subcellularLocation>
        <location evidence="1 13 14">Cytoplasm</location>
    </subcellularLocation>
</comment>
<dbReference type="Pfam" id="PF02151">
    <property type="entry name" value="UVR"/>
    <property type="match status" value="1"/>
</dbReference>
<dbReference type="PROSITE" id="PS51192">
    <property type="entry name" value="HELICASE_ATP_BIND_1"/>
    <property type="match status" value="1"/>
</dbReference>
<dbReference type="GO" id="GO:0009380">
    <property type="term" value="C:excinuclease repair complex"/>
    <property type="evidence" value="ECO:0007669"/>
    <property type="project" value="InterPro"/>
</dbReference>
<evidence type="ECO:0000259" key="15">
    <source>
        <dbReference type="PROSITE" id="PS50151"/>
    </source>
</evidence>
<sequence length="669" mass="77178">MNDRFFLKSEYLPAGDQPKAIKKIENSILMGNKYQTLKGVTGSGKTFTIANIIKDLNRPALVVSHNKTLAAQLYREFKDFFPNNAVEYFVSYYDYYQPESYVPSKDLFIEKEATINTEIEIKRIRTVTSLAKRRDVIVVATVSSIYALGSPDFFKKSAREFFVGQKISIKEISDIFVELYYERTLMNLERDKFSIRGDIVEIWPSSEHGEFAYRICLDFDEIVEIYRISSFSKKNLGATNSFTLFAKSYFVIPYKNVLEAIPKISHDLSLQCQYFKDNSKLVEAERLKQRVEYDLEMLRETGFCSGIENYSKYLSGSTMERPYCLFDFFPKDYLLFVDESHVTLPQFRGMYNGDHSRKLNLVNFGFRLPAALENRPLKYDEFDALINQVVFVSATPGVEENDKSSVVVDQIIRPTGLVDPEIITRHSDGQMEDLYIEIQKRVALKERVLITTLTKKMSEDLTEYLVSLGVKAKYLHSELDTLERVEVISLLRKSEIDVIVGINLLREGLDIPEVSLVAILDADKVGFLRSTTSLIQTIGRAARNSNGLVIMYYDKISVAMQEAIEETDRRRQIQIDYNKKNNITPKTIVKKIQNILEKELNNKNKNVGYDFEKIISGERLSKKKLIDKLKFELEEAVNDERFEDAIILRDKIKELSGKISVARNKKREV</sequence>
<reference evidence="18" key="1">
    <citation type="journal article" date="2015" name="Microbiology">
        <title>Similarities in murine infection and immune response to Borrelia bissettii and Borrelia burgdorferi sensu stricto.</title>
        <authorList>
            <person name="Leydet B.F.Jr."/>
            <person name="Liang F.T."/>
        </authorList>
    </citation>
    <scope>NUCLEOTIDE SEQUENCE [LARGE SCALE GENOMIC DNA]</scope>
    <source>
        <strain evidence="18">CO275</strain>
    </source>
</reference>
<dbReference type="InterPro" id="IPR001943">
    <property type="entry name" value="UVR_dom"/>
</dbReference>
<feature type="short sequence motif" description="Beta-hairpin" evidence="13">
    <location>
        <begin position="92"/>
        <end position="115"/>
    </location>
</feature>
<evidence type="ECO:0000256" key="2">
    <source>
        <dbReference type="ARBA" id="ARBA00008533"/>
    </source>
</evidence>
<dbReference type="HAMAP" id="MF_00204">
    <property type="entry name" value="UvrB"/>
    <property type="match status" value="1"/>
</dbReference>
<dbReference type="SUPFAM" id="SSF52540">
    <property type="entry name" value="P-loop containing nucleoside triphosphate hydrolases"/>
    <property type="match status" value="2"/>
</dbReference>
<dbReference type="PANTHER" id="PTHR24029:SF0">
    <property type="entry name" value="UVRABC SYSTEM PROTEIN B"/>
    <property type="match status" value="1"/>
</dbReference>
<dbReference type="Pfam" id="PF04851">
    <property type="entry name" value="ResIII"/>
    <property type="match status" value="1"/>
</dbReference>
<evidence type="ECO:0000256" key="7">
    <source>
        <dbReference type="ARBA" id="ARBA00022840"/>
    </source>
</evidence>
<dbReference type="GO" id="GO:0005524">
    <property type="term" value="F:ATP binding"/>
    <property type="evidence" value="ECO:0007669"/>
    <property type="project" value="UniProtKB-UniRule"/>
</dbReference>
<dbReference type="InterPro" id="IPR027417">
    <property type="entry name" value="P-loop_NTPase"/>
</dbReference>
<evidence type="ECO:0000259" key="16">
    <source>
        <dbReference type="PROSITE" id="PS51192"/>
    </source>
</evidence>
<dbReference type="GO" id="GO:0003677">
    <property type="term" value="F:DNA binding"/>
    <property type="evidence" value="ECO:0007669"/>
    <property type="project" value="UniProtKB-UniRule"/>
</dbReference>